<proteinExistence type="predicted"/>
<dbReference type="Proteomes" id="UP000289506">
    <property type="component" value="Plasmid 13"/>
</dbReference>
<keyword evidence="3" id="KW-0732">Signal</keyword>
<evidence type="ECO:0000256" key="1">
    <source>
        <dbReference type="SAM" id="Coils"/>
    </source>
</evidence>
<gene>
    <name evidence="4" type="ORF">NCTC10142_00211</name>
</gene>
<keyword evidence="4" id="KW-0614">Plasmid</keyword>
<sequence length="318" mass="36923">MKLKKLWIPMALGVSPIIGISTIAMNTTTKTTDDLNTTLKKSNSYYLTSYEILLKKHKESILKGLDEILLEQAGKENFEKTKPLMGYRLYLDTLFKVMDQYVAKFKNNEAFELKNATLLTSYFDTINNLLNEFQRLLVNKNLFKVQGGLNDRIYNLSDFLKSSGDFEKQYENLKYEDEVTYKDPIVNKELKYPALDYLNLVGINAINKFIKAYIDHSTEIIQKYDQAEQDKGNKPKNDTKLADELNVLKQSLEKNKQELDKVKSEHQKSLKELKEVEVQNSFNEKLRLTFLILFLGTLALFIITTSILINKNKKRNKN</sequence>
<feature type="signal peptide" evidence="3">
    <location>
        <begin position="1"/>
        <end position="26"/>
    </location>
</feature>
<protein>
    <submittedName>
        <fullName evidence="4">Uncharacterized protein</fullName>
    </submittedName>
</protein>
<dbReference type="RefSeq" id="WP_129720445.1">
    <property type="nucleotide sequence ID" value="NZ_LR214986.1"/>
</dbReference>
<accession>A0A449AHH6</accession>
<dbReference type="EMBL" id="LR214986">
    <property type="protein sequence ID" value="VEU64468.1"/>
    <property type="molecule type" value="Genomic_DNA"/>
</dbReference>
<feature type="chain" id="PRO_5019045090" evidence="3">
    <location>
        <begin position="27"/>
        <end position="318"/>
    </location>
</feature>
<evidence type="ECO:0000256" key="2">
    <source>
        <dbReference type="SAM" id="Phobius"/>
    </source>
</evidence>
<geneLocation type="plasmid" evidence="4 5">
    <name>13</name>
</geneLocation>
<keyword evidence="2" id="KW-1133">Transmembrane helix</keyword>
<name>A0A449AHH6_9BACT</name>
<keyword evidence="2" id="KW-0812">Transmembrane</keyword>
<feature type="transmembrane region" description="Helical" evidence="2">
    <location>
        <begin position="288"/>
        <end position="309"/>
    </location>
</feature>
<feature type="coiled-coil region" evidence="1">
    <location>
        <begin position="242"/>
        <end position="279"/>
    </location>
</feature>
<evidence type="ECO:0000256" key="3">
    <source>
        <dbReference type="SAM" id="SignalP"/>
    </source>
</evidence>
<reference evidence="4 5" key="1">
    <citation type="submission" date="2019-01" db="EMBL/GenBank/DDBJ databases">
        <authorList>
            <consortium name="Pathogen Informatics"/>
        </authorList>
    </citation>
    <scope>NUCLEOTIDE SEQUENCE [LARGE SCALE GENOMIC DNA]</scope>
    <source>
        <strain evidence="4 5">NCTC10142</strain>
        <plasmid evidence="5">13</plasmid>
    </source>
</reference>
<evidence type="ECO:0000313" key="5">
    <source>
        <dbReference type="Proteomes" id="UP000289506"/>
    </source>
</evidence>
<organism evidence="4 5">
    <name type="scientific">Mycoplasmopsis cynos</name>
    <dbReference type="NCBI Taxonomy" id="171284"/>
    <lineage>
        <taxon>Bacteria</taxon>
        <taxon>Bacillati</taxon>
        <taxon>Mycoplasmatota</taxon>
        <taxon>Mycoplasmoidales</taxon>
        <taxon>Metamycoplasmataceae</taxon>
        <taxon>Mycoplasmopsis</taxon>
    </lineage>
</organism>
<dbReference type="AlphaFoldDB" id="A0A449AHH6"/>
<keyword evidence="2" id="KW-0472">Membrane</keyword>
<keyword evidence="1" id="KW-0175">Coiled coil</keyword>
<evidence type="ECO:0000313" key="4">
    <source>
        <dbReference type="EMBL" id="VEU64468.1"/>
    </source>
</evidence>